<feature type="region of interest" description="Disordered" evidence="1">
    <location>
        <begin position="413"/>
        <end position="531"/>
    </location>
</feature>
<organism evidence="2 3">
    <name type="scientific">Heliocybe sulcata</name>
    <dbReference type="NCBI Taxonomy" id="5364"/>
    <lineage>
        <taxon>Eukaryota</taxon>
        <taxon>Fungi</taxon>
        <taxon>Dikarya</taxon>
        <taxon>Basidiomycota</taxon>
        <taxon>Agaricomycotina</taxon>
        <taxon>Agaricomycetes</taxon>
        <taxon>Gloeophyllales</taxon>
        <taxon>Gloeophyllaceae</taxon>
        <taxon>Heliocybe</taxon>
    </lineage>
</organism>
<dbReference type="OrthoDB" id="3060267at2759"/>
<feature type="compositionally biased region" description="Basic and acidic residues" evidence="1">
    <location>
        <begin position="115"/>
        <end position="134"/>
    </location>
</feature>
<accession>A0A5C3N5G6</accession>
<feature type="compositionally biased region" description="Polar residues" evidence="1">
    <location>
        <begin position="32"/>
        <end position="45"/>
    </location>
</feature>
<reference evidence="2 3" key="1">
    <citation type="journal article" date="2019" name="Nat. Ecol. Evol.">
        <title>Megaphylogeny resolves global patterns of mushroom evolution.</title>
        <authorList>
            <person name="Varga T."/>
            <person name="Krizsan K."/>
            <person name="Foldi C."/>
            <person name="Dima B."/>
            <person name="Sanchez-Garcia M."/>
            <person name="Sanchez-Ramirez S."/>
            <person name="Szollosi G.J."/>
            <person name="Szarkandi J.G."/>
            <person name="Papp V."/>
            <person name="Albert L."/>
            <person name="Andreopoulos W."/>
            <person name="Angelini C."/>
            <person name="Antonin V."/>
            <person name="Barry K.W."/>
            <person name="Bougher N.L."/>
            <person name="Buchanan P."/>
            <person name="Buyck B."/>
            <person name="Bense V."/>
            <person name="Catcheside P."/>
            <person name="Chovatia M."/>
            <person name="Cooper J."/>
            <person name="Damon W."/>
            <person name="Desjardin D."/>
            <person name="Finy P."/>
            <person name="Geml J."/>
            <person name="Haridas S."/>
            <person name="Hughes K."/>
            <person name="Justo A."/>
            <person name="Karasinski D."/>
            <person name="Kautmanova I."/>
            <person name="Kiss B."/>
            <person name="Kocsube S."/>
            <person name="Kotiranta H."/>
            <person name="LaButti K.M."/>
            <person name="Lechner B.E."/>
            <person name="Liimatainen K."/>
            <person name="Lipzen A."/>
            <person name="Lukacs Z."/>
            <person name="Mihaltcheva S."/>
            <person name="Morgado L.N."/>
            <person name="Niskanen T."/>
            <person name="Noordeloos M.E."/>
            <person name="Ohm R.A."/>
            <person name="Ortiz-Santana B."/>
            <person name="Ovrebo C."/>
            <person name="Racz N."/>
            <person name="Riley R."/>
            <person name="Savchenko A."/>
            <person name="Shiryaev A."/>
            <person name="Soop K."/>
            <person name="Spirin V."/>
            <person name="Szebenyi C."/>
            <person name="Tomsovsky M."/>
            <person name="Tulloss R.E."/>
            <person name="Uehling J."/>
            <person name="Grigoriev I.V."/>
            <person name="Vagvolgyi C."/>
            <person name="Papp T."/>
            <person name="Martin F.M."/>
            <person name="Miettinen O."/>
            <person name="Hibbett D.S."/>
            <person name="Nagy L.G."/>
        </authorList>
    </citation>
    <scope>NUCLEOTIDE SEQUENCE [LARGE SCALE GENOMIC DNA]</scope>
    <source>
        <strain evidence="2 3">OMC1185</strain>
    </source>
</reference>
<evidence type="ECO:0008006" key="4">
    <source>
        <dbReference type="Google" id="ProtNLM"/>
    </source>
</evidence>
<feature type="compositionally biased region" description="Gly residues" evidence="1">
    <location>
        <begin position="486"/>
        <end position="502"/>
    </location>
</feature>
<feature type="compositionally biased region" description="Basic and acidic residues" evidence="1">
    <location>
        <begin position="509"/>
        <end position="519"/>
    </location>
</feature>
<feature type="region of interest" description="Disordered" evidence="1">
    <location>
        <begin position="231"/>
        <end position="257"/>
    </location>
</feature>
<name>A0A5C3N5G6_9AGAM</name>
<gene>
    <name evidence="2" type="ORF">OE88DRAFT_1735088</name>
</gene>
<protein>
    <recommendedName>
        <fullName evidence="4">Retrotransposon gag domain-containing protein</fullName>
    </recommendedName>
</protein>
<dbReference type="Proteomes" id="UP000305948">
    <property type="component" value="Unassembled WGS sequence"/>
</dbReference>
<proteinExistence type="predicted"/>
<feature type="region of interest" description="Disordered" evidence="1">
    <location>
        <begin position="146"/>
        <end position="181"/>
    </location>
</feature>
<feature type="compositionally biased region" description="Basic and acidic residues" evidence="1">
    <location>
        <begin position="465"/>
        <end position="475"/>
    </location>
</feature>
<evidence type="ECO:0000313" key="3">
    <source>
        <dbReference type="Proteomes" id="UP000305948"/>
    </source>
</evidence>
<feature type="region of interest" description="Disordered" evidence="1">
    <location>
        <begin position="1"/>
        <end position="134"/>
    </location>
</feature>
<dbReference type="STRING" id="5364.A0A5C3N5G6"/>
<sequence length="731" mass="80937">MSTTTTVRDGRTETASGAVPVPGEPQDHSPGMQKSNQGSTSSSDQDGAIPQQDDTPMSARRLALTQQFEQRMMGGGRRTPTTDSEHDARAVVEQLIGKTNARYGDVRTARPNAKSADRQRRETSGPNSHEEERARSVFANYAASGRVPIGSRTPSRADYDRPRTPMGPRPITPSRAERRPLPVPNVGGLHGSLRSHSQGEYMLDRQPIVSNPLYAHARVDRYVPLDEAARQQVPEAQSYGIKSENQSDNDYQVDGSRQPAQLRCMTTEVPSLHGRLRSAEWTPLSSGMPMNEIHGVSYGQEPGLSSNILRETALHLSWYKEQEDPVKRESLPRVPPHQSLEPVPYMFGTSPGHIHAQVREPDELSYMSPTARPENRAIAQQPEPRHTEPRPTGADYARQIQQLQLAIDRLMREAAQQTGGDRPPNNGWDYPGGMGRHPSVPALRGGGGGGPPGGGDDGGSPYRGPPDDDQQRRGPPDQPPRRTPAGNGGNGGGGGGGGGGGDDPPPSDDSWHNEPDQRGRRGYSRHRTPANNYENAMIHRLVELIRDKRRRALSPIPQLKHLKPPQAIEQYEGKADPIRFEAWLTSVLLHLDLAGLGQVKFDEYQVRALGAYVKGEALSWYNRATQSPSRIQDTWTFEEVIIRLFKRFMYTATPKDADDQYESLTYSIEQGKGIRKLVETMNYWADRRVSRPSDYDFVKSIFTRLPKWIQDESSYGAGITPEHGSTEELVA</sequence>
<dbReference type="EMBL" id="ML213510">
    <property type="protein sequence ID" value="TFK52087.1"/>
    <property type="molecule type" value="Genomic_DNA"/>
</dbReference>
<evidence type="ECO:0000313" key="2">
    <source>
        <dbReference type="EMBL" id="TFK52087.1"/>
    </source>
</evidence>
<evidence type="ECO:0000256" key="1">
    <source>
        <dbReference type="SAM" id="MobiDB-lite"/>
    </source>
</evidence>
<feature type="region of interest" description="Disordered" evidence="1">
    <location>
        <begin position="366"/>
        <end position="393"/>
    </location>
</feature>
<keyword evidence="3" id="KW-1185">Reference proteome</keyword>
<feature type="compositionally biased region" description="Gly residues" evidence="1">
    <location>
        <begin position="444"/>
        <end position="458"/>
    </location>
</feature>
<dbReference type="AlphaFoldDB" id="A0A5C3N5G6"/>